<evidence type="ECO:0000313" key="10">
    <source>
        <dbReference type="EMBL" id="KAH7115106.1"/>
    </source>
</evidence>
<evidence type="ECO:0000256" key="2">
    <source>
        <dbReference type="ARBA" id="ARBA00022527"/>
    </source>
</evidence>
<dbReference type="GO" id="GO:0004694">
    <property type="term" value="F:eukaryotic translation initiation factor 2alpha kinase activity"/>
    <property type="evidence" value="ECO:0007669"/>
    <property type="project" value="TreeGrafter"/>
</dbReference>
<evidence type="ECO:0000256" key="4">
    <source>
        <dbReference type="ARBA" id="ARBA00022741"/>
    </source>
</evidence>
<evidence type="ECO:0000256" key="8">
    <source>
        <dbReference type="SAM" id="SignalP"/>
    </source>
</evidence>
<feature type="transmembrane region" description="Helical" evidence="7">
    <location>
        <begin position="1350"/>
        <end position="1376"/>
    </location>
</feature>
<dbReference type="SUPFAM" id="SSF52540">
    <property type="entry name" value="P-loop containing nucleoside triphosphate hydrolases"/>
    <property type="match status" value="1"/>
</dbReference>
<dbReference type="GO" id="GO:0005737">
    <property type="term" value="C:cytoplasm"/>
    <property type="evidence" value="ECO:0007669"/>
    <property type="project" value="TreeGrafter"/>
</dbReference>
<dbReference type="SUPFAM" id="SSF56112">
    <property type="entry name" value="Protein kinase-like (PK-like)"/>
    <property type="match status" value="1"/>
</dbReference>
<dbReference type="GO" id="GO:0005634">
    <property type="term" value="C:nucleus"/>
    <property type="evidence" value="ECO:0007669"/>
    <property type="project" value="TreeGrafter"/>
</dbReference>
<sequence>MAWIFCFLVDDIAVHVQSATLFDSGSDYSFFDRVCLSCLPPSVCTLLTWTVNKYFKGKLETEMHDAARKNGLGLKGQFIEEDRLDRLYEDEDRRYLDGNIAQFPNNLFSKFQDFFSKIENKDATLNTIDLRARIREEAPKLFAILALIGQPDLIVDFFNKTPPFNDSRLFNEEQELRGAYCLLEELEAIIGIQNIAKQVFELQWCFTKRLTDDITPVFPPEHFRFPFQSKPRHQGNGSYGSVFSVTIAERCLDADYADYKIIAYKKIEPKDDTNFERIMNEVKVLRKRKHPFITPMFASFVAGLEYSDETNSSLRALYILTPLATKNMHQWLLVDQPMFSDSLKLDEYIYRTMLNLTSAVTFIHRKIDGYVGYHRDLKPANILLFGNDEWKICDFGTAKLKSGDNTYTNGTDSTLKWAPPEYVENQFKPNYPTHGRAHDVWSLACIFLELATVMTFGWSHKGLKKFADRRQEKCESMGRNADFFWLAEDVVEQWITHLRAIQESNPEGDRFKSLLDLIEAMMAPSDTRLLSWEVEIDMFTVVRKIKSVANDDSNAERVDHLKKIIQQPKDEKEDSMQLPMKRAIEKNMGSAYLEEMRSQGWLDIHETVGKEPHTGRTREYFNTLPGRVAIFNRTPIDSDEIDLQISACLRASKSVALTGLAGVGKSYKALFYARKFENPPQGISKSTHTFWVDARNHHEFESSYLKIARQCSIKEQPLPATLVAVKNWLQNKTHGPWVMVIDHWVGLSDIVQFLPENHNGQLLFTTRDLESLKPASKVVSQHDCIKVDPPRDHISLQLLLEPLGFSTHQPLTIPRKQVIDILWLPLMVKGAGEFMGRFHTGIQHFLTEARDREYHIAEEVTEHKEDLLYEILQPLCDDIALLKNEATRPDGIRILFFMALLDGKAIEYDLIVQEFGKNERLTLTKWLGRLQDLSLVKLVKENREEEMESSSTCYSIPKTLQGLIISWIRRHDGYTKLLKRYNKCLGVIYKYCDSKKRAGKKRSPPQVLSRKVKDQIFQHVEAYAEFSRQCASVLRTPGVKDIKIEFSKWALQAVNIFSQELIDQGKDGEAIDILEFTAARFAEESVTQNIKSIRAWFRFRLQLIHAYSHRIASRRSRTATIDRAEGHKWARKLFDEAQGGPRESLLPEQQYELRLKFVRLCCASKREDDLHETKEAISFLRRRNLRVRGGRPEPVPIALAESLEMFEDKMDEDNAQKLAIKIKREEGLLNYHFGVSHQRYNAGSQIIMPWDYFRPSHSLEVARRAFEDAAIAQKHWYPYDNNMKRQIRGELVNTEIRISTTSSLNRARVILEEEKNEFPELSDGSECPQSKNLQKMVRMVEEKLSMKRNLVFLLVLRVIIAMFPIGFLAYFTYIIVS</sequence>
<keyword evidence="7" id="KW-0812">Transmembrane</keyword>
<keyword evidence="7" id="KW-0472">Membrane</keyword>
<dbReference type="GO" id="GO:0005524">
    <property type="term" value="F:ATP binding"/>
    <property type="evidence" value="ECO:0007669"/>
    <property type="project" value="UniProtKB-KW"/>
</dbReference>
<dbReference type="InterPro" id="IPR027417">
    <property type="entry name" value="P-loop_NTPase"/>
</dbReference>
<keyword evidence="7" id="KW-1133">Transmembrane helix</keyword>
<dbReference type="CDD" id="cd00180">
    <property type="entry name" value="PKc"/>
    <property type="match status" value="1"/>
</dbReference>
<evidence type="ECO:0000256" key="3">
    <source>
        <dbReference type="ARBA" id="ARBA00022679"/>
    </source>
</evidence>
<evidence type="ECO:0000256" key="6">
    <source>
        <dbReference type="ARBA" id="ARBA00022840"/>
    </source>
</evidence>
<evidence type="ECO:0000259" key="9">
    <source>
        <dbReference type="PROSITE" id="PS50011"/>
    </source>
</evidence>
<dbReference type="InterPro" id="IPR050339">
    <property type="entry name" value="CC_SR_Kinase"/>
</dbReference>
<dbReference type="EMBL" id="JAGMWT010000016">
    <property type="protein sequence ID" value="KAH7115106.1"/>
    <property type="molecule type" value="Genomic_DNA"/>
</dbReference>
<dbReference type="Gene3D" id="3.40.50.300">
    <property type="entry name" value="P-loop containing nucleotide triphosphate hydrolases"/>
    <property type="match status" value="1"/>
</dbReference>
<dbReference type="SMART" id="SM00220">
    <property type="entry name" value="S_TKc"/>
    <property type="match status" value="1"/>
</dbReference>
<evidence type="ECO:0000313" key="11">
    <source>
        <dbReference type="Proteomes" id="UP000700596"/>
    </source>
</evidence>
<keyword evidence="5" id="KW-0418">Kinase</keyword>
<dbReference type="PANTHER" id="PTHR11042:SF160">
    <property type="entry name" value="EUKARYOTIC TRANSLATION INITIATION FACTOR 2-ALPHA KINASE 1"/>
    <property type="match status" value="1"/>
</dbReference>
<keyword evidence="3" id="KW-0808">Transferase</keyword>
<protein>
    <recommendedName>
        <fullName evidence="1">non-specific serine/threonine protein kinase</fullName>
        <ecNumber evidence="1">2.7.11.1</ecNumber>
    </recommendedName>
</protein>
<comment type="caution">
    <text evidence="10">The sequence shown here is derived from an EMBL/GenBank/DDBJ whole genome shotgun (WGS) entry which is preliminary data.</text>
</comment>
<dbReference type="PROSITE" id="PS50011">
    <property type="entry name" value="PROTEIN_KINASE_DOM"/>
    <property type="match status" value="1"/>
</dbReference>
<accession>A0A9P9DA54</accession>
<reference evidence="10" key="1">
    <citation type="journal article" date="2021" name="Nat. Commun.">
        <title>Genetic determinants of endophytism in the Arabidopsis root mycobiome.</title>
        <authorList>
            <person name="Mesny F."/>
            <person name="Miyauchi S."/>
            <person name="Thiergart T."/>
            <person name="Pickel B."/>
            <person name="Atanasova L."/>
            <person name="Karlsson M."/>
            <person name="Huettel B."/>
            <person name="Barry K.W."/>
            <person name="Haridas S."/>
            <person name="Chen C."/>
            <person name="Bauer D."/>
            <person name="Andreopoulos W."/>
            <person name="Pangilinan J."/>
            <person name="LaButti K."/>
            <person name="Riley R."/>
            <person name="Lipzen A."/>
            <person name="Clum A."/>
            <person name="Drula E."/>
            <person name="Henrissat B."/>
            <person name="Kohler A."/>
            <person name="Grigoriev I.V."/>
            <person name="Martin F.M."/>
            <person name="Hacquard S."/>
        </authorList>
    </citation>
    <scope>NUCLEOTIDE SEQUENCE</scope>
    <source>
        <strain evidence="10">MPI-CAGE-CH-0243</strain>
    </source>
</reference>
<keyword evidence="11" id="KW-1185">Reference proteome</keyword>
<dbReference type="Pfam" id="PF00069">
    <property type="entry name" value="Pkinase"/>
    <property type="match status" value="1"/>
</dbReference>
<gene>
    <name evidence="10" type="ORF">B0J11DRAFT_594316</name>
</gene>
<feature type="domain" description="Protein kinase" evidence="9">
    <location>
        <begin position="228"/>
        <end position="593"/>
    </location>
</feature>
<dbReference type="InterPro" id="IPR011009">
    <property type="entry name" value="Kinase-like_dom_sf"/>
</dbReference>
<dbReference type="InterPro" id="IPR000719">
    <property type="entry name" value="Prot_kinase_dom"/>
</dbReference>
<keyword evidence="6" id="KW-0067">ATP-binding</keyword>
<evidence type="ECO:0000256" key="5">
    <source>
        <dbReference type="ARBA" id="ARBA00022777"/>
    </source>
</evidence>
<evidence type="ECO:0000256" key="1">
    <source>
        <dbReference type="ARBA" id="ARBA00012513"/>
    </source>
</evidence>
<dbReference type="EC" id="2.7.11.1" evidence="1"/>
<dbReference type="Gene3D" id="3.30.200.20">
    <property type="entry name" value="Phosphorylase Kinase, domain 1"/>
    <property type="match status" value="1"/>
</dbReference>
<feature type="signal peptide" evidence="8">
    <location>
        <begin position="1"/>
        <end position="18"/>
    </location>
</feature>
<dbReference type="OrthoDB" id="4062651at2759"/>
<proteinExistence type="predicted"/>
<organism evidence="10 11">
    <name type="scientific">Dendryphion nanum</name>
    <dbReference type="NCBI Taxonomy" id="256645"/>
    <lineage>
        <taxon>Eukaryota</taxon>
        <taxon>Fungi</taxon>
        <taxon>Dikarya</taxon>
        <taxon>Ascomycota</taxon>
        <taxon>Pezizomycotina</taxon>
        <taxon>Dothideomycetes</taxon>
        <taxon>Pleosporomycetidae</taxon>
        <taxon>Pleosporales</taxon>
        <taxon>Torulaceae</taxon>
        <taxon>Dendryphion</taxon>
    </lineage>
</organism>
<evidence type="ECO:0000256" key="7">
    <source>
        <dbReference type="SAM" id="Phobius"/>
    </source>
</evidence>
<keyword evidence="2" id="KW-0723">Serine/threonine-protein kinase</keyword>
<dbReference type="PANTHER" id="PTHR11042">
    <property type="entry name" value="EUKARYOTIC TRANSLATION INITIATION FACTOR 2-ALPHA KINASE EIF2-ALPHA KINASE -RELATED"/>
    <property type="match status" value="1"/>
</dbReference>
<name>A0A9P9DA54_9PLEO</name>
<dbReference type="Gene3D" id="1.10.510.10">
    <property type="entry name" value="Transferase(Phosphotransferase) domain 1"/>
    <property type="match status" value="1"/>
</dbReference>
<feature type="chain" id="PRO_5040383352" description="non-specific serine/threonine protein kinase" evidence="8">
    <location>
        <begin position="19"/>
        <end position="1377"/>
    </location>
</feature>
<dbReference type="Proteomes" id="UP000700596">
    <property type="component" value="Unassembled WGS sequence"/>
</dbReference>
<keyword evidence="8" id="KW-0732">Signal</keyword>
<keyword evidence="4" id="KW-0547">Nucleotide-binding</keyword>